<protein>
    <submittedName>
        <fullName evidence="2">Uncharacterized protein</fullName>
    </submittedName>
</protein>
<dbReference type="Proteomes" id="UP000490939">
    <property type="component" value="Unassembled WGS sequence"/>
</dbReference>
<proteinExistence type="predicted"/>
<evidence type="ECO:0000313" key="3">
    <source>
        <dbReference type="Proteomes" id="UP000490939"/>
    </source>
</evidence>
<dbReference type="EMBL" id="WNWR01000136">
    <property type="protein sequence ID" value="KAE9990453.1"/>
    <property type="molecule type" value="Genomic_DNA"/>
</dbReference>
<gene>
    <name evidence="2" type="ORF">EG327_001355</name>
</gene>
<sequence>MGLASLTIEQSDYEQSSHNPDRYRQISGDAQFRNRHKIVHINRPLKVLVALSR</sequence>
<evidence type="ECO:0000313" key="2">
    <source>
        <dbReference type="EMBL" id="KAE9990453.1"/>
    </source>
</evidence>
<feature type="compositionally biased region" description="Polar residues" evidence="1">
    <location>
        <begin position="7"/>
        <end position="18"/>
    </location>
</feature>
<keyword evidence="3" id="KW-1185">Reference proteome</keyword>
<reference evidence="2 3" key="1">
    <citation type="submission" date="2019-07" db="EMBL/GenBank/DDBJ databases">
        <title>Venturia inaequalis Genome Resource.</title>
        <authorList>
            <person name="Lichtner F.J."/>
        </authorList>
    </citation>
    <scope>NUCLEOTIDE SEQUENCE [LARGE SCALE GENOMIC DNA]</scope>
    <source>
        <strain evidence="2 3">DMI_063113</strain>
    </source>
</reference>
<organism evidence="2 3">
    <name type="scientific">Venturia inaequalis</name>
    <name type="common">Apple scab fungus</name>
    <dbReference type="NCBI Taxonomy" id="5025"/>
    <lineage>
        <taxon>Eukaryota</taxon>
        <taxon>Fungi</taxon>
        <taxon>Dikarya</taxon>
        <taxon>Ascomycota</taxon>
        <taxon>Pezizomycotina</taxon>
        <taxon>Dothideomycetes</taxon>
        <taxon>Pleosporomycetidae</taxon>
        <taxon>Venturiales</taxon>
        <taxon>Venturiaceae</taxon>
        <taxon>Venturia</taxon>
    </lineage>
</organism>
<accession>A0A8H3VP65</accession>
<comment type="caution">
    <text evidence="2">The sequence shown here is derived from an EMBL/GenBank/DDBJ whole genome shotgun (WGS) entry which is preliminary data.</text>
</comment>
<evidence type="ECO:0000256" key="1">
    <source>
        <dbReference type="SAM" id="MobiDB-lite"/>
    </source>
</evidence>
<feature type="region of interest" description="Disordered" evidence="1">
    <location>
        <begin position="1"/>
        <end position="24"/>
    </location>
</feature>
<name>A0A8H3VP65_VENIN</name>
<dbReference type="AlphaFoldDB" id="A0A8H3VP65"/>